<dbReference type="SUPFAM" id="SSF161098">
    <property type="entry name" value="MetI-like"/>
    <property type="match status" value="1"/>
</dbReference>
<comment type="subcellular location">
    <subcellularLocation>
        <location evidence="1 7">Cell membrane</location>
        <topology evidence="1 7">Multi-pass membrane protein</topology>
    </subcellularLocation>
</comment>
<dbReference type="CDD" id="cd06261">
    <property type="entry name" value="TM_PBP2"/>
    <property type="match status" value="1"/>
</dbReference>
<feature type="transmembrane region" description="Helical" evidence="7">
    <location>
        <begin position="156"/>
        <end position="178"/>
    </location>
</feature>
<evidence type="ECO:0000256" key="2">
    <source>
        <dbReference type="ARBA" id="ARBA00022448"/>
    </source>
</evidence>
<dbReference type="PROSITE" id="PS50928">
    <property type="entry name" value="ABC_TM1"/>
    <property type="match status" value="1"/>
</dbReference>
<evidence type="ECO:0000313" key="8">
    <source>
        <dbReference type="EMBL" id="QEE19968.1"/>
    </source>
</evidence>
<evidence type="ECO:0000256" key="3">
    <source>
        <dbReference type="ARBA" id="ARBA00022475"/>
    </source>
</evidence>
<dbReference type="GO" id="GO:0005886">
    <property type="term" value="C:plasma membrane"/>
    <property type="evidence" value="ECO:0007669"/>
    <property type="project" value="UniProtKB-SubCell"/>
</dbReference>
<dbReference type="PANTHER" id="PTHR43005">
    <property type="entry name" value="BLR7065 PROTEIN"/>
    <property type="match status" value="1"/>
</dbReference>
<keyword evidence="3" id="KW-1003">Cell membrane</keyword>
<evidence type="ECO:0000256" key="4">
    <source>
        <dbReference type="ARBA" id="ARBA00022692"/>
    </source>
</evidence>
<dbReference type="InterPro" id="IPR000515">
    <property type="entry name" value="MetI-like"/>
</dbReference>
<name>A0A5B9DNC2_9HYPH</name>
<comment type="similarity">
    <text evidence="7">Belongs to the binding-protein-dependent transport system permease family.</text>
</comment>
<feature type="transmembrane region" description="Helical" evidence="7">
    <location>
        <begin position="72"/>
        <end position="93"/>
    </location>
</feature>
<keyword evidence="6 7" id="KW-0472">Membrane</keyword>
<dbReference type="Proteomes" id="UP000321062">
    <property type="component" value="Chromosome"/>
</dbReference>
<proteinExistence type="inferred from homology"/>
<evidence type="ECO:0000256" key="5">
    <source>
        <dbReference type="ARBA" id="ARBA00022989"/>
    </source>
</evidence>
<dbReference type="KEGG" id="yti:FNA67_07190"/>
<sequence length="295" mass="32795">MTRQSSATLFALALLAPATLYILTIVAYPLVDTFLLSFTNASLRPQSDWVGWANYQRIFTAGNFTEVIIRTFIWTFFSVAFKMVIGTCGAVLLNAALPGQTLFRILTMPPWVVPMAIGIFMWGWMYNGQFGMISGLLQNFGIVDKPIAWLAYGDTAFWATIITDVWIGVPMVTIYFLAAMQSIPKDLHEAAWTDGAGRFYRFRRITLPMMVPAIITMSLLSLIATFNSFDIIWILTQGGPSGQTTTMIIDTYKTAIGSRKYGEGAARAVVICIFVTLFCLAYFRAVRKLTAGEAK</sequence>
<keyword evidence="2 7" id="KW-0813">Transport</keyword>
<feature type="transmembrane region" description="Helical" evidence="7">
    <location>
        <begin position="7"/>
        <end position="31"/>
    </location>
</feature>
<organism evidence="8 9">
    <name type="scientific">Paradevosia tibetensis</name>
    <dbReference type="NCBI Taxonomy" id="1447062"/>
    <lineage>
        <taxon>Bacteria</taxon>
        <taxon>Pseudomonadati</taxon>
        <taxon>Pseudomonadota</taxon>
        <taxon>Alphaproteobacteria</taxon>
        <taxon>Hyphomicrobiales</taxon>
        <taxon>Devosiaceae</taxon>
        <taxon>Paradevosia</taxon>
    </lineage>
</organism>
<reference evidence="8 9" key="1">
    <citation type="journal article" date="2015" name="Int. J. Syst. Evol. Microbiol.">
        <title>Youhaiella tibetensis gen. nov., sp. nov., isolated from subsurface sediment.</title>
        <authorList>
            <person name="Wang Y.X."/>
            <person name="Huang F.Q."/>
            <person name="Nogi Y."/>
            <person name="Pang S.J."/>
            <person name="Wang P.K."/>
            <person name="Lv J."/>
        </authorList>
    </citation>
    <scope>NUCLEOTIDE SEQUENCE [LARGE SCALE GENOMIC DNA]</scope>
    <source>
        <strain evidence="9">fig4</strain>
    </source>
</reference>
<feature type="transmembrane region" description="Helical" evidence="7">
    <location>
        <begin position="211"/>
        <end position="235"/>
    </location>
</feature>
<accession>A0A5B9DNC2</accession>
<dbReference type="Pfam" id="PF00528">
    <property type="entry name" value="BPD_transp_1"/>
    <property type="match status" value="1"/>
</dbReference>
<dbReference type="RefSeq" id="WP_049704545.1">
    <property type="nucleotide sequence ID" value="NZ_BMFM01000001.1"/>
</dbReference>
<evidence type="ECO:0000313" key="9">
    <source>
        <dbReference type="Proteomes" id="UP000321062"/>
    </source>
</evidence>
<dbReference type="Gene3D" id="1.10.3720.10">
    <property type="entry name" value="MetI-like"/>
    <property type="match status" value="1"/>
</dbReference>
<evidence type="ECO:0000256" key="6">
    <source>
        <dbReference type="ARBA" id="ARBA00023136"/>
    </source>
</evidence>
<dbReference type="AlphaFoldDB" id="A0A5B9DNC2"/>
<dbReference type="EMBL" id="CP041690">
    <property type="protein sequence ID" value="QEE19968.1"/>
    <property type="molecule type" value="Genomic_DNA"/>
</dbReference>
<dbReference type="InterPro" id="IPR035906">
    <property type="entry name" value="MetI-like_sf"/>
</dbReference>
<evidence type="ECO:0000256" key="1">
    <source>
        <dbReference type="ARBA" id="ARBA00004651"/>
    </source>
</evidence>
<dbReference type="OrthoDB" id="9805778at2"/>
<feature type="transmembrane region" description="Helical" evidence="7">
    <location>
        <begin position="264"/>
        <end position="283"/>
    </location>
</feature>
<protein>
    <submittedName>
        <fullName evidence="8">Sugar ABC transporter permease</fullName>
    </submittedName>
</protein>
<keyword evidence="5 7" id="KW-1133">Transmembrane helix</keyword>
<dbReference type="PANTHER" id="PTHR43005:SF1">
    <property type="entry name" value="SPERMIDINE_PUTRESCINE TRANSPORT SYSTEM PERMEASE PROTEIN"/>
    <property type="match status" value="1"/>
</dbReference>
<gene>
    <name evidence="8" type="ORF">FNA67_07190</name>
</gene>
<feature type="transmembrane region" description="Helical" evidence="7">
    <location>
        <begin position="105"/>
        <end position="125"/>
    </location>
</feature>
<dbReference type="GO" id="GO:0055085">
    <property type="term" value="P:transmembrane transport"/>
    <property type="evidence" value="ECO:0007669"/>
    <property type="project" value="InterPro"/>
</dbReference>
<evidence type="ECO:0000256" key="7">
    <source>
        <dbReference type="RuleBase" id="RU363032"/>
    </source>
</evidence>
<keyword evidence="4 7" id="KW-0812">Transmembrane</keyword>
<keyword evidence="9" id="KW-1185">Reference proteome</keyword>